<dbReference type="RefSeq" id="WP_191111417.1">
    <property type="nucleotide sequence ID" value="NZ_CP061738.1"/>
</dbReference>
<dbReference type="Proteomes" id="UP000516514">
    <property type="component" value="Chromosome"/>
</dbReference>
<keyword evidence="8" id="KW-1185">Reference proteome</keyword>
<dbReference type="Gene3D" id="3.30.1330.60">
    <property type="entry name" value="OmpA-like domain"/>
    <property type="match status" value="1"/>
</dbReference>
<gene>
    <name evidence="7" type="ORF">ID128_02185</name>
</gene>
<dbReference type="GO" id="GO:0009279">
    <property type="term" value="C:cell outer membrane"/>
    <property type="evidence" value="ECO:0007669"/>
    <property type="project" value="UniProtKB-SubCell"/>
</dbReference>
<dbReference type="PROSITE" id="PS51123">
    <property type="entry name" value="OMPA_2"/>
    <property type="match status" value="1"/>
</dbReference>
<dbReference type="InterPro" id="IPR006665">
    <property type="entry name" value="OmpA-like"/>
</dbReference>
<dbReference type="KEGG" id="wms:ID128_02185"/>
<keyword evidence="3" id="KW-0998">Cell outer membrane</keyword>
<evidence type="ECO:0000313" key="8">
    <source>
        <dbReference type="Proteomes" id="UP000516514"/>
    </source>
</evidence>
<evidence type="ECO:0000259" key="6">
    <source>
        <dbReference type="PROSITE" id="PS51123"/>
    </source>
</evidence>
<dbReference type="InterPro" id="IPR006664">
    <property type="entry name" value="OMP_bac"/>
</dbReference>
<reference evidence="7 8" key="1">
    <citation type="submission" date="2020-09" db="EMBL/GenBank/DDBJ databases">
        <title>An Earliest Endosymbiont, Wolbachia massiliensis sp. nov., Strain PL13 From the Bed Bug (Cimex hemipterius), Type strain of a New supergroup T.</title>
        <authorList>
            <person name="Laidoudi Y."/>
            <person name="Levasseur A."/>
            <person name="Medkour H."/>
            <person name="Maaloum M."/>
            <person name="BenKhedher M."/>
            <person name="Sambou M."/>
            <person name="Bassene H."/>
            <person name="Davoust B."/>
            <person name="Fenollar F."/>
            <person name="Raoult D."/>
            <person name="Mediannikov O."/>
        </authorList>
    </citation>
    <scope>NUCLEOTIDE SEQUENCE [LARGE SCALE GENOMIC DNA]</scope>
    <source>
        <strain evidence="7 8">PL13</strain>
    </source>
</reference>
<dbReference type="CDD" id="cd07185">
    <property type="entry name" value="OmpA_C-like"/>
    <property type="match status" value="1"/>
</dbReference>
<feature type="domain" description="OmpA-like" evidence="6">
    <location>
        <begin position="33"/>
        <end position="158"/>
    </location>
</feature>
<dbReference type="InterPro" id="IPR050330">
    <property type="entry name" value="Bact_OuterMem_StrucFunc"/>
</dbReference>
<evidence type="ECO:0000256" key="5">
    <source>
        <dbReference type="SAM" id="SignalP"/>
    </source>
</evidence>
<dbReference type="PRINTS" id="PR01021">
    <property type="entry name" value="OMPADOMAIN"/>
</dbReference>
<evidence type="ECO:0000256" key="4">
    <source>
        <dbReference type="PROSITE-ProRule" id="PRU00473"/>
    </source>
</evidence>
<dbReference type="PANTHER" id="PTHR30329:SF21">
    <property type="entry name" value="LIPOPROTEIN YIAD-RELATED"/>
    <property type="match status" value="1"/>
</dbReference>
<name>A0A7M3U2M4_9RICK</name>
<organism evidence="7 8">
    <name type="scientific">Candidatus Wolbachia massiliensis</name>
    <dbReference type="NCBI Taxonomy" id="1845000"/>
    <lineage>
        <taxon>Bacteria</taxon>
        <taxon>Pseudomonadati</taxon>
        <taxon>Pseudomonadota</taxon>
        <taxon>Alphaproteobacteria</taxon>
        <taxon>Rickettsiales</taxon>
        <taxon>Anaplasmataceae</taxon>
        <taxon>Wolbachieae</taxon>
        <taxon>Wolbachia</taxon>
    </lineage>
</organism>
<dbReference type="EMBL" id="CP061738">
    <property type="protein sequence ID" value="QOD38659.1"/>
    <property type="molecule type" value="Genomic_DNA"/>
</dbReference>
<sequence length="159" mass="17996">MWSRLVMMCCFCFLLTGVSSCPKKEVNTANKMNSVVKQISEKRVFFDYDKSDIAEAGADILLDVMEVLQDNPDAKVTLTGHTDNRGSYEYNVALGARRADAAKKFMVSCAPYLENRIKTASRGETEPLVYVQDDSKNSKYEKEHAKNRRIEFSFSGIKK</sequence>
<dbReference type="SUPFAM" id="SSF103088">
    <property type="entry name" value="OmpA-like"/>
    <property type="match status" value="1"/>
</dbReference>
<feature type="chain" id="PRO_5032521060" evidence="5">
    <location>
        <begin position="21"/>
        <end position="159"/>
    </location>
</feature>
<proteinExistence type="predicted"/>
<dbReference type="PROSITE" id="PS51257">
    <property type="entry name" value="PROKAR_LIPOPROTEIN"/>
    <property type="match status" value="1"/>
</dbReference>
<protein>
    <submittedName>
        <fullName evidence="7">OmpA family protein</fullName>
    </submittedName>
</protein>
<accession>A0A7M3U2M4</accession>
<keyword evidence="5" id="KW-0732">Signal</keyword>
<dbReference type="Pfam" id="PF00691">
    <property type="entry name" value="OmpA"/>
    <property type="match status" value="1"/>
</dbReference>
<dbReference type="PANTHER" id="PTHR30329">
    <property type="entry name" value="STATOR ELEMENT OF FLAGELLAR MOTOR COMPLEX"/>
    <property type="match status" value="1"/>
</dbReference>
<evidence type="ECO:0000256" key="1">
    <source>
        <dbReference type="ARBA" id="ARBA00004442"/>
    </source>
</evidence>
<evidence type="ECO:0000256" key="3">
    <source>
        <dbReference type="ARBA" id="ARBA00023237"/>
    </source>
</evidence>
<evidence type="ECO:0000256" key="2">
    <source>
        <dbReference type="ARBA" id="ARBA00023136"/>
    </source>
</evidence>
<feature type="signal peptide" evidence="5">
    <location>
        <begin position="1"/>
        <end position="20"/>
    </location>
</feature>
<keyword evidence="2 4" id="KW-0472">Membrane</keyword>
<comment type="subcellular location">
    <subcellularLocation>
        <location evidence="1">Cell outer membrane</location>
    </subcellularLocation>
</comment>
<dbReference type="InterPro" id="IPR036737">
    <property type="entry name" value="OmpA-like_sf"/>
</dbReference>
<dbReference type="AlphaFoldDB" id="A0A7M3U2M4"/>
<evidence type="ECO:0000313" key="7">
    <source>
        <dbReference type="EMBL" id="QOD38659.1"/>
    </source>
</evidence>